<sequence>MKISGKSLRSIDKLVSLAAGLKEVILGVNLSNIDKETLHKIGFTEKILEGDSILPTPVGKTTTFNARGKEIKRPDLPKETYHVTYNSTTYDWHKQPHYGTKTRTALRIAREYIPAPSIFLTLANINGQLYIISPVIFIDDKNKEYNLHVINVLLECFGEFELLDNSQKPLHTTKFRKIQWDILPRGVYPWSKVAEMILSGTANLDKDEAEIIKYRLSIMNSYQPDFIGVGHGGFNGYFVFGFENKNTYILESIYLDNATYIFHEQWEPLSKLTKNEIINSDIEHIRIIHDKKWKQAVGIAITRSKRGQA</sequence>
<dbReference type="Proteomes" id="UP000284119">
    <property type="component" value="Unassembled WGS sequence"/>
</dbReference>
<dbReference type="EMBL" id="RAHG01000001">
    <property type="protein sequence ID" value="RJT16259.1"/>
    <property type="molecule type" value="Genomic_DNA"/>
</dbReference>
<evidence type="ECO:0000313" key="1">
    <source>
        <dbReference type="EMBL" id="RJT16259.1"/>
    </source>
</evidence>
<protein>
    <submittedName>
        <fullName evidence="1">Uncharacterized protein</fullName>
    </submittedName>
</protein>
<gene>
    <name evidence="1" type="ORF">D5396_03890</name>
</gene>
<accession>A0ABX9P6J6</accession>
<proteinExistence type="predicted"/>
<comment type="caution">
    <text evidence="1">The sequence shown here is derived from an EMBL/GenBank/DDBJ whole genome shotgun (WGS) entry which is preliminary data.</text>
</comment>
<dbReference type="RefSeq" id="WP_112168120.1">
    <property type="nucleotide sequence ID" value="NZ_JYDE01000024.1"/>
</dbReference>
<reference evidence="1 2" key="1">
    <citation type="submission" date="2018-09" db="EMBL/GenBank/DDBJ databases">
        <authorList>
            <person name="Le Fleche-Mateos A."/>
        </authorList>
    </citation>
    <scope>NUCLEOTIDE SEQUENCE [LARGE SCALE GENOMIC DNA]</scope>
    <source>
        <strain evidence="1 2">DSM 30078</strain>
    </source>
</reference>
<evidence type="ECO:0000313" key="2">
    <source>
        <dbReference type="Proteomes" id="UP000284119"/>
    </source>
</evidence>
<name>A0ABX9P6J6_9GAMM</name>
<organism evidence="1 2">
    <name type="scientific">Rahnella inusitata</name>
    <dbReference type="NCBI Taxonomy" id="58169"/>
    <lineage>
        <taxon>Bacteria</taxon>
        <taxon>Pseudomonadati</taxon>
        <taxon>Pseudomonadota</taxon>
        <taxon>Gammaproteobacteria</taxon>
        <taxon>Enterobacterales</taxon>
        <taxon>Yersiniaceae</taxon>
        <taxon>Rahnella</taxon>
    </lineage>
</organism>
<keyword evidence="2" id="KW-1185">Reference proteome</keyword>